<feature type="non-terminal residue" evidence="2">
    <location>
        <position position="1"/>
    </location>
</feature>
<evidence type="ECO:0000256" key="1">
    <source>
        <dbReference type="SAM" id="Phobius"/>
    </source>
</evidence>
<dbReference type="InterPro" id="IPR036397">
    <property type="entry name" value="RNaseH_sf"/>
</dbReference>
<name>E2A217_CAMFO</name>
<keyword evidence="3" id="KW-1185">Reference proteome</keyword>
<dbReference type="EMBL" id="GL435911">
    <property type="protein sequence ID" value="EFN72522.1"/>
    <property type="molecule type" value="Genomic_DNA"/>
</dbReference>
<dbReference type="AlphaFoldDB" id="E2A217"/>
<keyword evidence="1" id="KW-0812">Transmembrane</keyword>
<evidence type="ECO:0000313" key="2">
    <source>
        <dbReference type="EMBL" id="EFN72522.1"/>
    </source>
</evidence>
<dbReference type="PANTHER" id="PTHR47326">
    <property type="entry name" value="TRANSPOSABLE ELEMENT TC3 TRANSPOSASE-LIKE PROTEIN"/>
    <property type="match status" value="1"/>
</dbReference>
<dbReference type="Gene3D" id="3.30.420.10">
    <property type="entry name" value="Ribonuclease H-like superfamily/Ribonuclease H"/>
    <property type="match status" value="1"/>
</dbReference>
<dbReference type="PANTHER" id="PTHR47326:SF1">
    <property type="entry name" value="HTH PSQ-TYPE DOMAIN-CONTAINING PROTEIN"/>
    <property type="match status" value="1"/>
</dbReference>
<gene>
    <name evidence="2" type="ORF">EAG_00353</name>
</gene>
<keyword evidence="1" id="KW-0472">Membrane</keyword>
<dbReference type="GO" id="GO:0003676">
    <property type="term" value="F:nucleic acid binding"/>
    <property type="evidence" value="ECO:0007669"/>
    <property type="project" value="InterPro"/>
</dbReference>
<dbReference type="OMA" id="HFAHIVR"/>
<protein>
    <submittedName>
        <fullName evidence="2">Transposable element Tc3 transposase</fullName>
    </submittedName>
</protein>
<feature type="transmembrane region" description="Helical" evidence="1">
    <location>
        <begin position="14"/>
        <end position="33"/>
    </location>
</feature>
<dbReference type="InParanoid" id="E2A217"/>
<evidence type="ECO:0000313" key="3">
    <source>
        <dbReference type="Proteomes" id="UP000000311"/>
    </source>
</evidence>
<organism evidence="3">
    <name type="scientific">Camponotus floridanus</name>
    <name type="common">Florida carpenter ant</name>
    <dbReference type="NCBI Taxonomy" id="104421"/>
    <lineage>
        <taxon>Eukaryota</taxon>
        <taxon>Metazoa</taxon>
        <taxon>Ecdysozoa</taxon>
        <taxon>Arthropoda</taxon>
        <taxon>Hexapoda</taxon>
        <taxon>Insecta</taxon>
        <taxon>Pterygota</taxon>
        <taxon>Neoptera</taxon>
        <taxon>Endopterygota</taxon>
        <taxon>Hymenoptera</taxon>
        <taxon>Apocrita</taxon>
        <taxon>Aculeata</taxon>
        <taxon>Formicoidea</taxon>
        <taxon>Formicidae</taxon>
        <taxon>Formicinae</taxon>
        <taxon>Camponotus</taxon>
    </lineage>
</organism>
<sequence length="175" mass="20793">NPHWHRAVDRQHRWSLMVWCGIVNGYLVGPYFFEQNVDRNSYLELIRDRLPVLLEDVDLETRRRMWFQQDGAAPHFAHIVRNFLNENYNGRWIGREGPVNWPPNSPDLTSPDFYLWGFLKNQVFQQRPTDVADMQNRIRQACAAIPRQTLLNTVRHFQRRLTLCLQTNGGNVEHL</sequence>
<accession>E2A217</accession>
<feature type="non-terminal residue" evidence="2">
    <location>
        <position position="175"/>
    </location>
</feature>
<dbReference type="Proteomes" id="UP000000311">
    <property type="component" value="Unassembled WGS sequence"/>
</dbReference>
<reference evidence="2 3" key="1">
    <citation type="journal article" date="2010" name="Science">
        <title>Genomic comparison of the ants Camponotus floridanus and Harpegnathos saltator.</title>
        <authorList>
            <person name="Bonasio R."/>
            <person name="Zhang G."/>
            <person name="Ye C."/>
            <person name="Mutti N.S."/>
            <person name="Fang X."/>
            <person name="Qin N."/>
            <person name="Donahue G."/>
            <person name="Yang P."/>
            <person name="Li Q."/>
            <person name="Li C."/>
            <person name="Zhang P."/>
            <person name="Huang Z."/>
            <person name="Berger S.L."/>
            <person name="Reinberg D."/>
            <person name="Wang J."/>
            <person name="Liebig J."/>
        </authorList>
    </citation>
    <scope>NUCLEOTIDE SEQUENCE [LARGE SCALE GENOMIC DNA]</scope>
    <source>
        <strain evidence="3">C129</strain>
    </source>
</reference>
<dbReference type="OrthoDB" id="7697359at2759"/>
<proteinExistence type="predicted"/>
<keyword evidence="1" id="KW-1133">Transmembrane helix</keyword>